<feature type="transmembrane region" description="Helical" evidence="7">
    <location>
        <begin position="280"/>
        <end position="301"/>
    </location>
</feature>
<evidence type="ECO:0000256" key="6">
    <source>
        <dbReference type="SAM" id="MobiDB-lite"/>
    </source>
</evidence>
<evidence type="ECO:0000256" key="2">
    <source>
        <dbReference type="ARBA" id="ARBA00022475"/>
    </source>
</evidence>
<protein>
    <submittedName>
        <fullName evidence="8">ABC transporter, permease protein</fullName>
    </submittedName>
</protein>
<organism evidence="8">
    <name type="scientific">hydrothermal vent metagenome</name>
    <dbReference type="NCBI Taxonomy" id="652676"/>
    <lineage>
        <taxon>unclassified sequences</taxon>
        <taxon>metagenomes</taxon>
        <taxon>ecological metagenomes</taxon>
    </lineage>
</organism>
<accession>A0A3B0T4Z2</accession>
<comment type="subcellular location">
    <subcellularLocation>
        <location evidence="1">Cell membrane</location>
        <topology evidence="1">Multi-pass membrane protein</topology>
    </subcellularLocation>
</comment>
<evidence type="ECO:0000256" key="3">
    <source>
        <dbReference type="ARBA" id="ARBA00022692"/>
    </source>
</evidence>
<dbReference type="CDD" id="cd06580">
    <property type="entry name" value="TM_PBP1_transp_TpRbsC_like"/>
    <property type="match status" value="1"/>
</dbReference>
<evidence type="ECO:0000313" key="8">
    <source>
        <dbReference type="EMBL" id="VAW02006.1"/>
    </source>
</evidence>
<feature type="transmembrane region" description="Helical" evidence="7">
    <location>
        <begin position="358"/>
        <end position="376"/>
    </location>
</feature>
<feature type="transmembrane region" description="Helical" evidence="7">
    <location>
        <begin position="231"/>
        <end position="249"/>
    </location>
</feature>
<evidence type="ECO:0000256" key="4">
    <source>
        <dbReference type="ARBA" id="ARBA00022989"/>
    </source>
</evidence>
<sequence length="404" mass="42655">MKPTDTAPPEMTDEHTVVSDGLAGGPSNADDTPGISLGSSRMEKIRRSMLLTILPLVAAMVVGGLFLLALGRDPIAFYATMIHRAIISPSGLQETLIRMAPLLLISAGLIVAFSAGIWNLGGDGQFMLGAALVGGLAATSAEVMPRSLMLVLMLLIAGTLGAVWTIVPALMKARYGINEIITTLMMSFIGVNLASLLVKVMFLDDRPGIQTPRTPVLDVADRLPTLFGTRVHSGVIIGVIAVIGVHIMMTRTSLGLRLKVLGANVKAAHHAGLGVSKLTVATFLLSGMFMGLAGGVEVLGVQGFVRADWNPSFGLVAVPLVFLARMNGWVTIAFVFLLSVLSIGGELATRDAGLPNQFGLLIVALVLLFMTVAEYFESRRLRGERTVWATMADRILSKGDAAGE</sequence>
<dbReference type="InterPro" id="IPR001851">
    <property type="entry name" value="ABC_transp_permease"/>
</dbReference>
<feature type="transmembrane region" description="Helical" evidence="7">
    <location>
        <begin position="148"/>
        <end position="171"/>
    </location>
</feature>
<dbReference type="GO" id="GO:0005886">
    <property type="term" value="C:plasma membrane"/>
    <property type="evidence" value="ECO:0007669"/>
    <property type="project" value="UniProtKB-SubCell"/>
</dbReference>
<proteinExistence type="predicted"/>
<dbReference type="PANTHER" id="PTHR47089:SF1">
    <property type="entry name" value="GUANOSINE ABC TRANSPORTER PERMEASE PROTEIN NUPP"/>
    <property type="match status" value="1"/>
</dbReference>
<evidence type="ECO:0000256" key="1">
    <source>
        <dbReference type="ARBA" id="ARBA00004651"/>
    </source>
</evidence>
<name>A0A3B0T4Z2_9ZZZZ</name>
<keyword evidence="3 7" id="KW-0812">Transmembrane</keyword>
<evidence type="ECO:0000256" key="7">
    <source>
        <dbReference type="SAM" id="Phobius"/>
    </source>
</evidence>
<feature type="transmembrane region" description="Helical" evidence="7">
    <location>
        <begin position="99"/>
        <end position="118"/>
    </location>
</feature>
<feature type="region of interest" description="Disordered" evidence="6">
    <location>
        <begin position="1"/>
        <end position="36"/>
    </location>
</feature>
<dbReference type="EMBL" id="UOEK01000224">
    <property type="protein sequence ID" value="VAW02006.1"/>
    <property type="molecule type" value="Genomic_DNA"/>
</dbReference>
<feature type="transmembrane region" description="Helical" evidence="7">
    <location>
        <begin position="49"/>
        <end position="69"/>
    </location>
</feature>
<keyword evidence="4 7" id="KW-1133">Transmembrane helix</keyword>
<dbReference type="GO" id="GO:0022857">
    <property type="term" value="F:transmembrane transporter activity"/>
    <property type="evidence" value="ECO:0007669"/>
    <property type="project" value="InterPro"/>
</dbReference>
<gene>
    <name evidence="8" type="ORF">MNBD_ACTINO02-2023</name>
</gene>
<keyword evidence="5 7" id="KW-0472">Membrane</keyword>
<dbReference type="AlphaFoldDB" id="A0A3B0T4Z2"/>
<keyword evidence="2" id="KW-1003">Cell membrane</keyword>
<reference evidence="8" key="1">
    <citation type="submission" date="2018-06" db="EMBL/GenBank/DDBJ databases">
        <authorList>
            <person name="Zhirakovskaya E."/>
        </authorList>
    </citation>
    <scope>NUCLEOTIDE SEQUENCE</scope>
</reference>
<feature type="transmembrane region" description="Helical" evidence="7">
    <location>
        <begin position="313"/>
        <end position="338"/>
    </location>
</feature>
<dbReference type="PANTHER" id="PTHR47089">
    <property type="entry name" value="ABC TRANSPORTER, PERMEASE PROTEIN"/>
    <property type="match status" value="1"/>
</dbReference>
<dbReference type="Pfam" id="PF02653">
    <property type="entry name" value="BPD_transp_2"/>
    <property type="match status" value="1"/>
</dbReference>
<feature type="transmembrane region" description="Helical" evidence="7">
    <location>
        <begin position="183"/>
        <end position="203"/>
    </location>
</feature>
<evidence type="ECO:0000256" key="5">
    <source>
        <dbReference type="ARBA" id="ARBA00023136"/>
    </source>
</evidence>